<evidence type="ECO:0000313" key="2">
    <source>
        <dbReference type="Proteomes" id="UP000190044"/>
    </source>
</evidence>
<accession>A0A1T5ENH1</accession>
<dbReference type="EMBL" id="FUYP01000023">
    <property type="protein sequence ID" value="SKB85436.1"/>
    <property type="molecule type" value="Genomic_DNA"/>
</dbReference>
<organism evidence="1 2">
    <name type="scientific">Sphingopyxis flava</name>
    <dbReference type="NCBI Taxonomy" id="1507287"/>
    <lineage>
        <taxon>Bacteria</taxon>
        <taxon>Pseudomonadati</taxon>
        <taxon>Pseudomonadota</taxon>
        <taxon>Alphaproteobacteria</taxon>
        <taxon>Sphingomonadales</taxon>
        <taxon>Sphingomonadaceae</taxon>
        <taxon>Sphingopyxis</taxon>
    </lineage>
</organism>
<protein>
    <submittedName>
        <fullName evidence="1">Uncharacterized protein</fullName>
    </submittedName>
</protein>
<dbReference type="AlphaFoldDB" id="A0A1T5ENH1"/>
<reference evidence="2" key="1">
    <citation type="submission" date="2017-02" db="EMBL/GenBank/DDBJ databases">
        <authorList>
            <person name="Varghese N."/>
            <person name="Submissions S."/>
        </authorList>
    </citation>
    <scope>NUCLEOTIDE SEQUENCE [LARGE SCALE GENOMIC DNA]</scope>
    <source>
        <strain evidence="2">R11H</strain>
    </source>
</reference>
<dbReference type="Proteomes" id="UP000190044">
    <property type="component" value="Unassembled WGS sequence"/>
</dbReference>
<gene>
    <name evidence="1" type="ORF">SAMN06295937_102358</name>
</gene>
<name>A0A1T5ENH1_9SPHN</name>
<proteinExistence type="predicted"/>
<evidence type="ECO:0000313" key="1">
    <source>
        <dbReference type="EMBL" id="SKB85436.1"/>
    </source>
</evidence>
<keyword evidence="2" id="KW-1185">Reference proteome</keyword>
<sequence>MHLSYSKLVEILVSLHRIPPSGIGAFKARLRKLQAEEVPLGSKPGKGKRVDYDLPMILELAVALELLQSGLSPSDASVLIKANRASFYSAGLMGIASDLTEESDPFVLISPVSMTGYPVEMYGERIEVIGAVSFVTRSFFNELFAKRRLFEPISGDSWRWLIVDVRKAMGNVLAVLTDDENMREAVFDAVLSAWERDASSRAQFIASRLNKIAELPIDFEDVTDVNP</sequence>